<feature type="compositionally biased region" description="Acidic residues" evidence="1">
    <location>
        <begin position="1167"/>
        <end position="1184"/>
    </location>
</feature>
<feature type="region of interest" description="Disordered" evidence="1">
    <location>
        <begin position="737"/>
        <end position="756"/>
    </location>
</feature>
<feature type="region of interest" description="Disordered" evidence="1">
    <location>
        <begin position="124"/>
        <end position="151"/>
    </location>
</feature>
<feature type="signal peptide" evidence="2">
    <location>
        <begin position="1"/>
        <end position="20"/>
    </location>
</feature>
<feature type="compositionally biased region" description="Basic and acidic residues" evidence="1">
    <location>
        <begin position="744"/>
        <end position="753"/>
    </location>
</feature>
<feature type="compositionally biased region" description="Basic and acidic residues" evidence="1">
    <location>
        <begin position="130"/>
        <end position="147"/>
    </location>
</feature>
<accession>A0A8S8ZQQ3</accession>
<sequence>MGCGLPFCIHFLLHYRLFTTAPVISIMAPNYNLLLPMKLDAFVFNEKVCNGVGPNKAKIAPITQPNYTFLQIKEVQADILEHVDIHASAPASKNSRYTDIGKATVRQNRLGVYVHWSLPRPLRSGVATTEKPDDINDGKKDPSEKFDPSAPRYPAIPNRWLVIRHIDPNLNPELPKNYDKKKDEFKSWIIESDKTRNIDDIPITADLEVDVSPFITSFFEGSAKDIKTEQQAEVFIGSCVEAATWDAEDKPKPDEQRVGLTAASSSNQLFIDYQYHCGNVFSMLDTFSYQDEQDKTCCLESAVAHYYVIGWHNDPEKDIMGQWSGDQTSRAAKLQKLRVGIETKIPQDQEGSIQEWLQNAESARTLCHGAMYAVVWNKDNLPKKVPADEVASAMANMPFSVGGSPMDAVLAYIGERDQSGVIEASIGALQTLHRGADDGVDAQIAADDEVQSSHFAHLDGGDHFFLPAQEGENFGAPPSDNDQKVVRYMNCAQHLLDATNRRIKQLRWDMFSWWWKLVSDIDKGVAKGEGQDEDESGIQTTDDKEAYEIQDEIEELEAMASYLATFISKQAAKVSAKKGVMEAFHQRNDPTLVVSNIETGWPTDFNDVLRARLDVQTVASNAPEPPSKACVDKVHGDVVKAARKLVKEFLFFKNLNPEMTYASGVVPLYHDGKHPSKPVDNKTNPWRDRWNDTQAWFPLYVEWEAEYTHQSFEEWELGQRTPRAAATAKIAYMPKNDFQVGDNDSDKPKDKRTLSGRSLILPQPTSAMRVHVERLFANLPISQLNSMIKPKERKDMLKKLDEVAMLSLPLAGLTDHLTTRYQGSHVKPLVRQPGREPVVLQEAIDLLPSPIPGRNKKADLSVIKEESHLTPYGPLPALVGSYISGFKPVTHGKMRFTKINIIDKFGQVAHAIDPNAEEGPLIYPSVSQDYSIDDADHDAPAPPLKRESIQLPLAINQPARLNAHFLVRDNNPGRISVSGDSWRPSTEFEKPIWGWVVVNYVNRGLQFFLPDGTFYREVRSTAGAIKWLPFEESPTPSNNVQLDALIDSLVSHKERLDAFTNMINLALSNSVPTPSAYSQFMNSLVGRPLVLANMGWSLELNTDSLKNESTLSEQKPEHAPLDSGLLTGDGGSKKQYKFSLQLGNKGKNHDGLVGYFLAKPSGKSNDDDNDDDDEDDDNDDDTPGDLDVSKIYTHFIETQNPSDASFLQPVDSKAYPKLKAFWLKPKEYAPTIVKGKEVDVITNARKFEAKRNNELSGHLFGALFDPFARITGYSGILPPRTLQLPSWVWETALKQITTFFHAGPLLVTEAVPKFDKKYQVKQDSYRKDVKESVKGAQMRLPALKAADWAWLQPYYEPVKEDGDDDKNKQLRLRSLKGGGEEPPKPNPKMQQVYMSIEIGGDAGADEAPRWKKGPLTAVEGFMQLKEPVEQGNNKEEPPK</sequence>
<reference evidence="3 4" key="1">
    <citation type="submission" date="2017-07" db="EMBL/GenBank/DDBJ databases">
        <title>Genome sequence of the Sordaria macrospora wild type strain R19027.</title>
        <authorList>
            <person name="Nowrousian M."/>
            <person name="Teichert I."/>
            <person name="Kueck U."/>
        </authorList>
    </citation>
    <scope>NUCLEOTIDE SEQUENCE [LARGE SCALE GENOMIC DNA]</scope>
    <source>
        <strain evidence="3 4">R19027</strain>
        <tissue evidence="3">Mycelium</tissue>
    </source>
</reference>
<organism evidence="3 4">
    <name type="scientific">Sordaria macrospora</name>
    <dbReference type="NCBI Taxonomy" id="5147"/>
    <lineage>
        <taxon>Eukaryota</taxon>
        <taxon>Fungi</taxon>
        <taxon>Dikarya</taxon>
        <taxon>Ascomycota</taxon>
        <taxon>Pezizomycotina</taxon>
        <taxon>Sordariomycetes</taxon>
        <taxon>Sordariomycetidae</taxon>
        <taxon>Sordariales</taxon>
        <taxon>Sordariaceae</taxon>
        <taxon>Sordaria</taxon>
    </lineage>
</organism>
<dbReference type="VEuPathDB" id="FungiDB:SMAC_08705"/>
<evidence type="ECO:0000256" key="2">
    <source>
        <dbReference type="SAM" id="SignalP"/>
    </source>
</evidence>
<name>A0A8S8ZQQ3_SORMA</name>
<protein>
    <submittedName>
        <fullName evidence="3">Uncharacterized protein</fullName>
    </submittedName>
</protein>
<evidence type="ECO:0000256" key="1">
    <source>
        <dbReference type="SAM" id="MobiDB-lite"/>
    </source>
</evidence>
<proteinExistence type="predicted"/>
<dbReference type="EMBL" id="NMPR01000098">
    <property type="protein sequence ID" value="KAA8630655.1"/>
    <property type="molecule type" value="Genomic_DNA"/>
</dbReference>
<evidence type="ECO:0000313" key="3">
    <source>
        <dbReference type="EMBL" id="KAA8630655.1"/>
    </source>
</evidence>
<feature type="chain" id="PRO_5035757835" evidence="2">
    <location>
        <begin position="21"/>
        <end position="1439"/>
    </location>
</feature>
<gene>
    <name evidence="3" type="ORF">SMACR_08705</name>
</gene>
<comment type="caution">
    <text evidence="3">The sequence shown here is derived from an EMBL/GenBank/DDBJ whole genome shotgun (WGS) entry which is preliminary data.</text>
</comment>
<evidence type="ECO:0000313" key="4">
    <source>
        <dbReference type="Proteomes" id="UP000433876"/>
    </source>
</evidence>
<dbReference type="Proteomes" id="UP000433876">
    <property type="component" value="Unassembled WGS sequence"/>
</dbReference>
<feature type="region of interest" description="Disordered" evidence="1">
    <location>
        <begin position="1107"/>
        <end position="1128"/>
    </location>
</feature>
<feature type="region of interest" description="Disordered" evidence="1">
    <location>
        <begin position="1154"/>
        <end position="1184"/>
    </location>
</feature>
<keyword evidence="2" id="KW-0732">Signal</keyword>